<evidence type="ECO:0000313" key="2">
    <source>
        <dbReference type="EMBL" id="JAH29601.1"/>
    </source>
</evidence>
<keyword evidence="1" id="KW-0472">Membrane</keyword>
<sequence>MAKVSEITCAESLWNVNSHGVIYILCEYMANSPLITFYCFFWKLYKKKMSASCSKGL</sequence>
<feature type="transmembrane region" description="Helical" evidence="1">
    <location>
        <begin position="20"/>
        <end position="41"/>
    </location>
</feature>
<reference evidence="2" key="1">
    <citation type="submission" date="2014-11" db="EMBL/GenBank/DDBJ databases">
        <authorList>
            <person name="Amaro Gonzalez C."/>
        </authorList>
    </citation>
    <scope>NUCLEOTIDE SEQUENCE</scope>
</reference>
<reference evidence="2" key="2">
    <citation type="journal article" date="2015" name="Fish Shellfish Immunol.">
        <title>Early steps in the European eel (Anguilla anguilla)-Vibrio vulnificus interaction in the gills: Role of the RtxA13 toxin.</title>
        <authorList>
            <person name="Callol A."/>
            <person name="Pajuelo D."/>
            <person name="Ebbesson L."/>
            <person name="Teles M."/>
            <person name="MacKenzie S."/>
            <person name="Amaro C."/>
        </authorList>
    </citation>
    <scope>NUCLEOTIDE SEQUENCE</scope>
</reference>
<protein>
    <submittedName>
        <fullName evidence="2">Uncharacterized protein</fullName>
    </submittedName>
</protein>
<organism evidence="2">
    <name type="scientific">Anguilla anguilla</name>
    <name type="common">European freshwater eel</name>
    <name type="synonym">Muraena anguilla</name>
    <dbReference type="NCBI Taxonomy" id="7936"/>
    <lineage>
        <taxon>Eukaryota</taxon>
        <taxon>Metazoa</taxon>
        <taxon>Chordata</taxon>
        <taxon>Craniata</taxon>
        <taxon>Vertebrata</taxon>
        <taxon>Euteleostomi</taxon>
        <taxon>Actinopterygii</taxon>
        <taxon>Neopterygii</taxon>
        <taxon>Teleostei</taxon>
        <taxon>Anguilliformes</taxon>
        <taxon>Anguillidae</taxon>
        <taxon>Anguilla</taxon>
    </lineage>
</organism>
<accession>A0A0E9RKA8</accession>
<dbReference type="AlphaFoldDB" id="A0A0E9RKA8"/>
<proteinExistence type="predicted"/>
<keyword evidence="1" id="KW-1133">Transmembrane helix</keyword>
<evidence type="ECO:0000256" key="1">
    <source>
        <dbReference type="SAM" id="Phobius"/>
    </source>
</evidence>
<dbReference type="EMBL" id="GBXM01078976">
    <property type="protein sequence ID" value="JAH29601.1"/>
    <property type="molecule type" value="Transcribed_RNA"/>
</dbReference>
<name>A0A0E9RKA8_ANGAN</name>
<keyword evidence="1" id="KW-0812">Transmembrane</keyword>